<proteinExistence type="predicted"/>
<comment type="caution">
    <text evidence="3">The sequence shown here is derived from an EMBL/GenBank/DDBJ whole genome shotgun (WGS) entry which is preliminary data.</text>
</comment>
<dbReference type="PANTHER" id="PTHR46558:SF4">
    <property type="entry name" value="DNA-BIDING PHAGE PROTEIN"/>
    <property type="match status" value="1"/>
</dbReference>
<dbReference type="PROSITE" id="PS50943">
    <property type="entry name" value="HTH_CROC1"/>
    <property type="match status" value="1"/>
</dbReference>
<dbReference type="SMART" id="SM00530">
    <property type="entry name" value="HTH_XRE"/>
    <property type="match status" value="1"/>
</dbReference>
<dbReference type="PANTHER" id="PTHR46558">
    <property type="entry name" value="TRACRIPTIONAL REGULATORY PROTEIN-RELATED-RELATED"/>
    <property type="match status" value="1"/>
</dbReference>
<dbReference type="OrthoDB" id="2655991at2"/>
<dbReference type="Proteomes" id="UP000317036">
    <property type="component" value="Unassembled WGS sequence"/>
</dbReference>
<dbReference type="GO" id="GO:0003677">
    <property type="term" value="F:DNA binding"/>
    <property type="evidence" value="ECO:0007669"/>
    <property type="project" value="UniProtKB-KW"/>
</dbReference>
<evidence type="ECO:0000259" key="2">
    <source>
        <dbReference type="PROSITE" id="PS50943"/>
    </source>
</evidence>
<dbReference type="EMBL" id="VNJI01000044">
    <property type="protein sequence ID" value="TVY07047.1"/>
    <property type="molecule type" value="Genomic_DNA"/>
</dbReference>
<dbReference type="SUPFAM" id="SSF47413">
    <property type="entry name" value="lambda repressor-like DNA-binding domains"/>
    <property type="match status" value="1"/>
</dbReference>
<dbReference type="AlphaFoldDB" id="A0A559K4L9"/>
<organism evidence="3 4">
    <name type="scientific">Paenibacillus cremeus</name>
    <dbReference type="NCBI Taxonomy" id="2163881"/>
    <lineage>
        <taxon>Bacteria</taxon>
        <taxon>Bacillati</taxon>
        <taxon>Bacillota</taxon>
        <taxon>Bacilli</taxon>
        <taxon>Bacillales</taxon>
        <taxon>Paenibacillaceae</taxon>
        <taxon>Paenibacillus</taxon>
    </lineage>
</organism>
<evidence type="ECO:0000313" key="4">
    <source>
        <dbReference type="Proteomes" id="UP000317036"/>
    </source>
</evidence>
<reference evidence="3 4" key="1">
    <citation type="submission" date="2019-07" db="EMBL/GenBank/DDBJ databases">
        <authorList>
            <person name="Kim J."/>
        </authorList>
    </citation>
    <scope>NUCLEOTIDE SEQUENCE [LARGE SCALE GENOMIC DNA]</scope>
    <source>
        <strain evidence="3 4">JC52</strain>
    </source>
</reference>
<protein>
    <submittedName>
        <fullName evidence="3">Helix-turn-helix transcriptional regulator</fullName>
    </submittedName>
</protein>
<dbReference type="InterPro" id="IPR010982">
    <property type="entry name" value="Lambda_DNA-bd_dom_sf"/>
</dbReference>
<feature type="domain" description="HTH cro/C1-type" evidence="2">
    <location>
        <begin position="14"/>
        <end position="68"/>
    </location>
</feature>
<evidence type="ECO:0000313" key="3">
    <source>
        <dbReference type="EMBL" id="TVY07047.1"/>
    </source>
</evidence>
<gene>
    <name evidence="3" type="ORF">FPZ49_26200</name>
</gene>
<dbReference type="Gene3D" id="1.10.260.40">
    <property type="entry name" value="lambda repressor-like DNA-binding domains"/>
    <property type="match status" value="1"/>
</dbReference>
<name>A0A559K4L9_9BACL</name>
<accession>A0A559K4L9</accession>
<keyword evidence="4" id="KW-1185">Reference proteome</keyword>
<keyword evidence="1" id="KW-0238">DNA-binding</keyword>
<dbReference type="RefSeq" id="WP_144852689.1">
    <property type="nucleotide sequence ID" value="NZ_VNJI01000044.1"/>
</dbReference>
<dbReference type="InterPro" id="IPR001387">
    <property type="entry name" value="Cro/C1-type_HTH"/>
</dbReference>
<dbReference type="Pfam" id="PF01381">
    <property type="entry name" value="HTH_3"/>
    <property type="match status" value="1"/>
</dbReference>
<sequence>MNEEEIYKTVGFRIRQARIAKNMTQDELCEILRLSRASISNIEVGRHRIQLHVLYQLAETFGMNIRELLV</sequence>
<dbReference type="CDD" id="cd00093">
    <property type="entry name" value="HTH_XRE"/>
    <property type="match status" value="1"/>
</dbReference>
<evidence type="ECO:0000256" key="1">
    <source>
        <dbReference type="ARBA" id="ARBA00023125"/>
    </source>
</evidence>